<name>X0YXD0_9ZZZZ</name>
<proteinExistence type="predicted"/>
<feature type="non-terminal residue" evidence="1">
    <location>
        <position position="72"/>
    </location>
</feature>
<evidence type="ECO:0000313" key="1">
    <source>
        <dbReference type="EMBL" id="GAG61519.1"/>
    </source>
</evidence>
<comment type="caution">
    <text evidence="1">The sequence shown here is derived from an EMBL/GenBank/DDBJ whole genome shotgun (WGS) entry which is preliminary data.</text>
</comment>
<dbReference type="AlphaFoldDB" id="X0YXD0"/>
<reference evidence="1" key="1">
    <citation type="journal article" date="2014" name="Front. Microbiol.">
        <title>High frequency of phylogenetically diverse reductive dehalogenase-homologous genes in deep subseafloor sedimentary metagenomes.</title>
        <authorList>
            <person name="Kawai M."/>
            <person name="Futagami T."/>
            <person name="Toyoda A."/>
            <person name="Takaki Y."/>
            <person name="Nishi S."/>
            <person name="Hori S."/>
            <person name="Arai W."/>
            <person name="Tsubouchi T."/>
            <person name="Morono Y."/>
            <person name="Uchiyama I."/>
            <person name="Ito T."/>
            <person name="Fujiyama A."/>
            <person name="Inagaki F."/>
            <person name="Takami H."/>
        </authorList>
    </citation>
    <scope>NUCLEOTIDE SEQUENCE</scope>
    <source>
        <strain evidence="1">Expedition CK06-06</strain>
    </source>
</reference>
<organism evidence="1">
    <name type="scientific">marine sediment metagenome</name>
    <dbReference type="NCBI Taxonomy" id="412755"/>
    <lineage>
        <taxon>unclassified sequences</taxon>
        <taxon>metagenomes</taxon>
        <taxon>ecological metagenomes</taxon>
    </lineage>
</organism>
<protein>
    <submittedName>
        <fullName evidence="1">Uncharacterized protein</fullName>
    </submittedName>
</protein>
<sequence>MKLKLIQYLHYFFNEELFRIFISLARIEREEALIEREEKIERREKENIADEQLLNDIISGKLDRDVDLTKEE</sequence>
<accession>X0YXD0</accession>
<gene>
    <name evidence="1" type="ORF">S01H4_00186</name>
</gene>
<dbReference type="EMBL" id="BART01000021">
    <property type="protein sequence ID" value="GAG61519.1"/>
    <property type="molecule type" value="Genomic_DNA"/>
</dbReference>